<dbReference type="OrthoDB" id="10063282at2759"/>
<evidence type="ECO:0000313" key="2">
    <source>
        <dbReference type="Proteomes" id="UP000281553"/>
    </source>
</evidence>
<name>A0A3P7L9R4_DIBLA</name>
<accession>A0A3P7L9R4</accession>
<dbReference type="GO" id="GO:1990504">
    <property type="term" value="P:dense core granule exocytosis"/>
    <property type="evidence" value="ECO:0007669"/>
    <property type="project" value="InterPro"/>
</dbReference>
<dbReference type="InterPro" id="IPR033227">
    <property type="entry name" value="CAPS"/>
</dbReference>
<dbReference type="Proteomes" id="UP000281553">
    <property type="component" value="Unassembled WGS sequence"/>
</dbReference>
<dbReference type="EMBL" id="UYRU01056250">
    <property type="protein sequence ID" value="VDN13384.1"/>
    <property type="molecule type" value="Genomic_DNA"/>
</dbReference>
<keyword evidence="2" id="KW-1185">Reference proteome</keyword>
<dbReference type="AlphaFoldDB" id="A0A3P7L9R4"/>
<proteinExistence type="predicted"/>
<reference evidence="1 2" key="1">
    <citation type="submission" date="2018-11" db="EMBL/GenBank/DDBJ databases">
        <authorList>
            <consortium name="Pathogen Informatics"/>
        </authorList>
    </citation>
    <scope>NUCLEOTIDE SEQUENCE [LARGE SCALE GENOMIC DNA]</scope>
</reference>
<dbReference type="GO" id="GO:0098793">
    <property type="term" value="C:presynapse"/>
    <property type="evidence" value="ECO:0007669"/>
    <property type="project" value="GOC"/>
</dbReference>
<dbReference type="GO" id="GO:0016079">
    <property type="term" value="P:synaptic vesicle exocytosis"/>
    <property type="evidence" value="ECO:0007669"/>
    <property type="project" value="InterPro"/>
</dbReference>
<organism evidence="1 2">
    <name type="scientific">Dibothriocephalus latus</name>
    <name type="common">Fish tapeworm</name>
    <name type="synonym">Diphyllobothrium latum</name>
    <dbReference type="NCBI Taxonomy" id="60516"/>
    <lineage>
        <taxon>Eukaryota</taxon>
        <taxon>Metazoa</taxon>
        <taxon>Spiralia</taxon>
        <taxon>Lophotrochozoa</taxon>
        <taxon>Platyhelminthes</taxon>
        <taxon>Cestoda</taxon>
        <taxon>Eucestoda</taxon>
        <taxon>Diphyllobothriidea</taxon>
        <taxon>Diphyllobothriidae</taxon>
        <taxon>Dibothriocephalus</taxon>
    </lineage>
</organism>
<protein>
    <submittedName>
        <fullName evidence="1">Uncharacterized protein</fullName>
    </submittedName>
</protein>
<dbReference type="PANTHER" id="PTHR12166:SF8">
    <property type="entry name" value="CALCIUM-DEPENDENT SECRETION ACTIVATOR"/>
    <property type="match status" value="1"/>
</dbReference>
<gene>
    <name evidence="1" type="ORF">DILT_LOCUS9215</name>
</gene>
<sequence>MFGKRERVRAHHLGLNQLASVKPHEVDHLPLLRELVARMLDFRLKDPFVSLGWLSPAQKLIFDEYCNRYGIRSCQRHLIFLQELIRYGEEDITIDMELLHQSYVICADHVHGKA</sequence>
<dbReference type="PANTHER" id="PTHR12166">
    <property type="entry name" value="CALCIUM-DEPENDENT SECRETION ACTIVATOR"/>
    <property type="match status" value="1"/>
</dbReference>
<evidence type="ECO:0000313" key="1">
    <source>
        <dbReference type="EMBL" id="VDN13384.1"/>
    </source>
</evidence>